<proteinExistence type="inferred from homology"/>
<dbReference type="GO" id="GO:0004104">
    <property type="term" value="F:cholinesterase activity"/>
    <property type="evidence" value="ECO:0007669"/>
    <property type="project" value="InterPro"/>
</dbReference>
<dbReference type="InterPro" id="IPR002018">
    <property type="entry name" value="CarbesteraseB"/>
</dbReference>
<evidence type="ECO:0000256" key="4">
    <source>
        <dbReference type="RuleBase" id="RU361235"/>
    </source>
</evidence>
<dbReference type="SUPFAM" id="SSF53474">
    <property type="entry name" value="alpha/beta-Hydrolases"/>
    <property type="match status" value="1"/>
</dbReference>
<evidence type="ECO:0000256" key="3">
    <source>
        <dbReference type="PIRSR" id="PIRSR600997-1"/>
    </source>
</evidence>
<feature type="active site" description="Charge relay system" evidence="3">
    <location>
        <position position="422"/>
    </location>
</feature>
<dbReference type="PROSITE" id="PS00122">
    <property type="entry name" value="CARBOXYLESTERASE_B_1"/>
    <property type="match status" value="1"/>
</dbReference>
<dbReference type="PANTHER" id="PTHR11559">
    <property type="entry name" value="CARBOXYLESTERASE"/>
    <property type="match status" value="1"/>
</dbReference>
<evidence type="ECO:0000256" key="2">
    <source>
        <dbReference type="ARBA" id="ARBA00022801"/>
    </source>
</evidence>
<comment type="similarity">
    <text evidence="1 4">Belongs to the type-B carboxylesterase/lipase family.</text>
</comment>
<gene>
    <name evidence="6" type="ORF">BST42_12700</name>
</gene>
<dbReference type="InterPro" id="IPR000997">
    <property type="entry name" value="Cholinesterase"/>
</dbReference>
<evidence type="ECO:0000313" key="6">
    <source>
        <dbReference type="EMBL" id="ORB52901.1"/>
    </source>
</evidence>
<dbReference type="Pfam" id="PF00135">
    <property type="entry name" value="COesterase"/>
    <property type="match status" value="1"/>
</dbReference>
<reference evidence="6 7" key="1">
    <citation type="submission" date="2016-12" db="EMBL/GenBank/DDBJ databases">
        <title>The new phylogeny of genus Mycobacterium.</title>
        <authorList>
            <person name="Tortoli E."/>
            <person name="Trovato A."/>
            <person name="Cirillo D.M."/>
        </authorList>
    </citation>
    <scope>NUCLEOTIDE SEQUENCE [LARGE SCALE GENOMIC DNA]</scope>
    <source>
        <strain evidence="6 7">DSM 44223</strain>
    </source>
</reference>
<feature type="active site" description="Charge relay system" evidence="3">
    <location>
        <position position="321"/>
    </location>
</feature>
<dbReference type="PROSITE" id="PS00941">
    <property type="entry name" value="CARBOXYLESTERASE_B_2"/>
    <property type="match status" value="1"/>
</dbReference>
<dbReference type="Gene3D" id="3.40.50.1820">
    <property type="entry name" value="alpha/beta hydrolase"/>
    <property type="match status" value="1"/>
</dbReference>
<sequence length="518" mass="55934">MCRRTTMTTDASVRPIVDSPIVETRYGPVRGADDGRVKTWKGLRYAAPPVGDLRWRAPVAPQPWTEVADATTFGPVSPQPRSPIPMGLGTRADEDCLFLNIWSPSGTGEPKPVMVWVHGGAYIFGSGSQPMYDGTVLATGSDVVVVTINYRLGALGFLDLSSAGFDSNVALRDVLAALRWVQDNIAGFGGDPDRVTLFGESAGAAITTTLLAVPEAAGVFSRAIAQSAPATSIYGGERAGTVADLFLDRLGMTAEEAHRAPVETLVDASQHLFDHVPATTPGLLAFAPTVDGDLVPDYPVTLARAGKTHPVPLLIGTNKDEAALFRLMRSPLMPIAPKSVRTMFSEMANDQPDLQLPTADQVSSAYPAKMARTRSLGVASDVGFRMPTVWFAEGHTAVAPVYLYRFDWATPLFKAIRLGAAHATELIYVWGNLISGPRDVTFKLGGLKTGEELSERVRARWTAFAATGEPNVPVGLPHWAPYRTDDRATLVIDRRDRVVDDLDRPIRETWGNEVLSFR</sequence>
<dbReference type="AlphaFoldDB" id="A0A1X0IWA0"/>
<evidence type="ECO:0000259" key="5">
    <source>
        <dbReference type="Pfam" id="PF00135"/>
    </source>
</evidence>
<dbReference type="InterPro" id="IPR019819">
    <property type="entry name" value="Carboxylesterase_B_CS"/>
</dbReference>
<keyword evidence="7" id="KW-1185">Reference proteome</keyword>
<organism evidence="6 7">
    <name type="scientific">Mycolicibacterium rhodesiae</name>
    <name type="common">Mycobacterium rhodesiae</name>
    <dbReference type="NCBI Taxonomy" id="36814"/>
    <lineage>
        <taxon>Bacteria</taxon>
        <taxon>Bacillati</taxon>
        <taxon>Actinomycetota</taxon>
        <taxon>Actinomycetes</taxon>
        <taxon>Mycobacteriales</taxon>
        <taxon>Mycobacteriaceae</taxon>
        <taxon>Mycolicibacterium</taxon>
    </lineage>
</organism>
<dbReference type="InterPro" id="IPR019826">
    <property type="entry name" value="Carboxylesterase_B_AS"/>
</dbReference>
<evidence type="ECO:0000313" key="7">
    <source>
        <dbReference type="Proteomes" id="UP000192534"/>
    </source>
</evidence>
<dbReference type="Proteomes" id="UP000192534">
    <property type="component" value="Unassembled WGS sequence"/>
</dbReference>
<protein>
    <recommendedName>
        <fullName evidence="4">Carboxylic ester hydrolase</fullName>
        <ecNumber evidence="4">3.1.1.-</ecNumber>
    </recommendedName>
</protein>
<dbReference type="EMBL" id="MVIH01000005">
    <property type="protein sequence ID" value="ORB52901.1"/>
    <property type="molecule type" value="Genomic_DNA"/>
</dbReference>
<dbReference type="InterPro" id="IPR050309">
    <property type="entry name" value="Type-B_Carboxylest/Lipase"/>
</dbReference>
<evidence type="ECO:0000256" key="1">
    <source>
        <dbReference type="ARBA" id="ARBA00005964"/>
    </source>
</evidence>
<feature type="active site" description="Acyl-ester intermediate" evidence="3">
    <location>
        <position position="201"/>
    </location>
</feature>
<dbReference type="EC" id="3.1.1.-" evidence="4"/>
<accession>A0A1X0IWA0</accession>
<feature type="domain" description="Carboxylesterase type B" evidence="5">
    <location>
        <begin position="18"/>
        <end position="497"/>
    </location>
</feature>
<comment type="caution">
    <text evidence="6">The sequence shown here is derived from an EMBL/GenBank/DDBJ whole genome shotgun (WGS) entry which is preliminary data.</text>
</comment>
<name>A0A1X0IWA0_MYCRH</name>
<keyword evidence="2 4" id="KW-0378">Hydrolase</keyword>
<dbReference type="PRINTS" id="PR00878">
    <property type="entry name" value="CHOLNESTRASE"/>
</dbReference>
<dbReference type="ESTHER" id="mycrh-a0a1x0iwa0">
    <property type="family name" value="Carb_B_Bacteria"/>
</dbReference>
<dbReference type="InterPro" id="IPR029058">
    <property type="entry name" value="AB_hydrolase_fold"/>
</dbReference>